<dbReference type="SUPFAM" id="SSF48726">
    <property type="entry name" value="Immunoglobulin"/>
    <property type="match status" value="1"/>
</dbReference>
<keyword evidence="7 15" id="KW-1133">Transmembrane helix</keyword>
<dbReference type="InterPro" id="IPR000832">
    <property type="entry name" value="GPCR_2_secretin-like"/>
</dbReference>
<feature type="transmembrane region" description="Helical" evidence="15">
    <location>
        <begin position="829"/>
        <end position="852"/>
    </location>
</feature>
<dbReference type="SUPFAM" id="SSF111418">
    <property type="entry name" value="Hormone receptor domain"/>
    <property type="match status" value="1"/>
</dbReference>
<protein>
    <submittedName>
        <fullName evidence="21">Adhesion G protein-coupled receptor A3 isoform X2</fullName>
    </submittedName>
</protein>
<dbReference type="InterPro" id="IPR032675">
    <property type="entry name" value="LRR_dom_sf"/>
</dbReference>
<feature type="region of interest" description="Disordered" evidence="14">
    <location>
        <begin position="1452"/>
        <end position="1598"/>
    </location>
</feature>
<dbReference type="SMART" id="SM00369">
    <property type="entry name" value="LRR_TYP"/>
    <property type="match status" value="4"/>
</dbReference>
<evidence type="ECO:0000256" key="8">
    <source>
        <dbReference type="ARBA" id="ARBA00023040"/>
    </source>
</evidence>
<keyword evidence="10" id="KW-1015">Disulfide bond</keyword>
<dbReference type="InterPro" id="IPR003599">
    <property type="entry name" value="Ig_sub"/>
</dbReference>
<accession>A0A1S3IZR9</accession>
<evidence type="ECO:0000256" key="11">
    <source>
        <dbReference type="ARBA" id="ARBA00023170"/>
    </source>
</evidence>
<evidence type="ECO:0000256" key="16">
    <source>
        <dbReference type="SAM" id="SignalP"/>
    </source>
</evidence>
<feature type="compositionally biased region" description="Polar residues" evidence="14">
    <location>
        <begin position="1291"/>
        <end position="1301"/>
    </location>
</feature>
<dbReference type="RefSeq" id="XP_013403690.1">
    <property type="nucleotide sequence ID" value="XM_013548236.2"/>
</dbReference>
<feature type="compositionally biased region" description="Polar residues" evidence="14">
    <location>
        <begin position="1506"/>
        <end position="1524"/>
    </location>
</feature>
<evidence type="ECO:0000256" key="14">
    <source>
        <dbReference type="SAM" id="MobiDB-lite"/>
    </source>
</evidence>
<comment type="similarity">
    <text evidence="2">Belongs to the G-protein coupled receptor 2 family. Adhesion G-protein coupled receptor (ADGR) subfamily.</text>
</comment>
<dbReference type="InterPro" id="IPR058808">
    <property type="entry name" value="GAIN_ADGRA2/3"/>
</dbReference>
<feature type="domain" description="GAIN-B" evidence="17">
    <location>
        <begin position="580"/>
        <end position="744"/>
    </location>
</feature>
<dbReference type="SMART" id="SM00303">
    <property type="entry name" value="GPS"/>
    <property type="match status" value="1"/>
</dbReference>
<keyword evidence="5 16" id="KW-0732">Signal</keyword>
<reference evidence="21" key="1">
    <citation type="submission" date="2025-08" db="UniProtKB">
        <authorList>
            <consortium name="RefSeq"/>
        </authorList>
    </citation>
    <scope>IDENTIFICATION</scope>
    <source>
        <tissue evidence="21">Gonads</tissue>
    </source>
</reference>
<dbReference type="Gene3D" id="2.60.40.10">
    <property type="entry name" value="Immunoglobulins"/>
    <property type="match status" value="1"/>
</dbReference>
<keyword evidence="9 15" id="KW-0472">Membrane</keyword>
<dbReference type="SUPFAM" id="SSF81321">
    <property type="entry name" value="Family A G protein-coupled receptor-like"/>
    <property type="match status" value="1"/>
</dbReference>
<feature type="transmembrane region" description="Helical" evidence="15">
    <location>
        <begin position="1004"/>
        <end position="1028"/>
    </location>
</feature>
<feature type="chain" id="PRO_5010320837" evidence="16">
    <location>
        <begin position="20"/>
        <end position="1694"/>
    </location>
</feature>
<evidence type="ECO:0000256" key="15">
    <source>
        <dbReference type="SAM" id="Phobius"/>
    </source>
</evidence>
<keyword evidence="12" id="KW-0807">Transducer</keyword>
<dbReference type="InterPro" id="IPR046338">
    <property type="entry name" value="GAIN_dom_sf"/>
</dbReference>
<proteinExistence type="inferred from homology"/>
<dbReference type="PANTHER" id="PTHR45930:SF4">
    <property type="entry name" value="ADHESION G PROTEIN-COUPLED RECEPTOR A3"/>
    <property type="match status" value="1"/>
</dbReference>
<dbReference type="PROSITE" id="PS50261">
    <property type="entry name" value="G_PROTEIN_RECEP_F2_4"/>
    <property type="match status" value="1"/>
</dbReference>
<keyword evidence="8" id="KW-0297">G-protein coupled receptor</keyword>
<feature type="compositionally biased region" description="Low complexity" evidence="14">
    <location>
        <begin position="1302"/>
        <end position="1313"/>
    </location>
</feature>
<keyword evidence="20" id="KW-1185">Reference proteome</keyword>
<dbReference type="GeneID" id="106168964"/>
<dbReference type="GO" id="GO:0005886">
    <property type="term" value="C:plasma membrane"/>
    <property type="evidence" value="ECO:0007669"/>
    <property type="project" value="TreeGrafter"/>
</dbReference>
<dbReference type="Pfam" id="PF00002">
    <property type="entry name" value="7tm_2"/>
    <property type="match status" value="1"/>
</dbReference>
<feature type="region of interest" description="Disordered" evidence="14">
    <location>
        <begin position="1623"/>
        <end position="1694"/>
    </location>
</feature>
<dbReference type="SMART" id="SM00082">
    <property type="entry name" value="LRRCT"/>
    <property type="match status" value="1"/>
</dbReference>
<name>A0A1S3IZR9_LINAN</name>
<dbReference type="SMART" id="SM00409">
    <property type="entry name" value="IG"/>
    <property type="match status" value="1"/>
</dbReference>
<feature type="transmembrane region" description="Helical" evidence="15">
    <location>
        <begin position="917"/>
        <end position="940"/>
    </location>
</feature>
<gene>
    <name evidence="21" type="primary">LOC106168964</name>
</gene>
<feature type="region of interest" description="Disordered" evidence="14">
    <location>
        <begin position="356"/>
        <end position="375"/>
    </location>
</feature>
<evidence type="ECO:0000259" key="17">
    <source>
        <dbReference type="PROSITE" id="PS50221"/>
    </source>
</evidence>
<keyword evidence="4 15" id="KW-0812">Transmembrane</keyword>
<feature type="transmembrane region" description="Helical" evidence="15">
    <location>
        <begin position="797"/>
        <end position="817"/>
    </location>
</feature>
<dbReference type="InterPro" id="IPR017981">
    <property type="entry name" value="GPCR_2-like_7TM"/>
</dbReference>
<feature type="transmembrane region" description="Helical" evidence="15">
    <location>
        <begin position="763"/>
        <end position="785"/>
    </location>
</feature>
<evidence type="ECO:0000256" key="9">
    <source>
        <dbReference type="ARBA" id="ARBA00023136"/>
    </source>
</evidence>
<dbReference type="InterPro" id="IPR057244">
    <property type="entry name" value="GAIN_B"/>
</dbReference>
<dbReference type="PROSITE" id="PS51450">
    <property type="entry name" value="LRR"/>
    <property type="match status" value="2"/>
</dbReference>
<evidence type="ECO:0000256" key="7">
    <source>
        <dbReference type="ARBA" id="ARBA00022989"/>
    </source>
</evidence>
<feature type="region of interest" description="Disordered" evidence="14">
    <location>
        <begin position="1271"/>
        <end position="1325"/>
    </location>
</feature>
<feature type="compositionally biased region" description="Polar residues" evidence="14">
    <location>
        <begin position="1538"/>
        <end position="1556"/>
    </location>
</feature>
<dbReference type="InterPro" id="IPR000203">
    <property type="entry name" value="GPS"/>
</dbReference>
<sequence>MRITSWIIVLWSVVTVGSGCPLSCSCTLKKDSEDRVMGKKVVCSDVNSQISRLDLVVRELPLDTVVLDLSGNALTTIPRNAFQGHSKLQRIDLQNNQISVIEQGAFQGLRQLKRLDLSGNRLGSINSSMLEGLNQLGRLSLSNNQLKTIKEGTFKDLTALRKLDFQSAYLMCDCHLQWIVRWSKNQRVGIANNTRCAVPQGMKGRAVKTLKKKQLHCRWEVELPLFELTPSASQIVFQGDKLPFECRASVLDQTTRMMWLRGGQLVSTNKSAGVYVHTALSPDQTVMTHSLVLEHLTVQNSGAWDCSVVTEYGNVSRSVNILVVSSEELYCPETTVSTNKGDYTWEKTVAGIPKEQPCAFSGGPGRSRGQSRSQSRAKYKCNNKGQWEQLDVSQCQFINERTRVLEQYTQLSSTTPTSTTLEHCCEELLAAMGGALGHQSINSSNVVAMASRLNTYISYPKALTKMDIVFISRVLETFSNYMENHAEIAENIVNIISNLTTVDDSILRASQEEYGACSSVVKVLEKLPSKLLSDRSHMSLYSENIAVEGFQVKADVFQGLTCYTRPTRAGQANKHGYSKENFICSSSMDTGPSGTPAISKNINSSIHLPASLFRNTRSLYGISGPLYRLQVIAYRNAKLFPVTGSRNSTGITSTRVHSGVISSKIAGIQVENLTDPVMIQVSAPVPSDQNSQLVPVFWDFTANEGRGGWESRGCQLVRTEGNITTMACFHLTNFALLMEKLEPVVPQRDWWQIFDWLIMLDPVVYVGSGICVVCLATTIITYCTCHKFIRIPKKAKHTLVNMCVSLVFLILVFTLGVKHYESRRACQAIGIAVHYFSMTTFFWIAIAASNMYKRLVKSRKPPEPPPSDLMGPLPPKPMLRFYLLGWGVAVIICGITGAVSLDFYMGQEYCFLAWEPSLAFLAFLGPTGFLLLLTCIFFICTACQLSGDSKDFNDSEETEEIAENEIELITTERGSTGGQTNATCMSKSSTVVDVEHRTISQLRALVIVLCVFIFMWICGAFAAARPFAESLPYQKTLFSYLYLVSSSGLGIFILVFYVFSRKDVRLCWWRFFCCVKTPPYEVNVNSNPDTISNGNGPMTNINSALTNHTTNHVPAANGHVIQTAVQQSMTSLDSALTLKSANTNHTNHSRNINLPKTSNLNLVPGGALIPGGGLAPGGAGTDTSMHSIHENQPAFYNPRQNGVAKKYWEKNRRRQQLKLLNKELNTEKYNGYSSGQERTNVVAFGELPSSNRSNRLSQASNSDANTHLSIEIQVQSRPRTASPYTDPPPTYNSLTRNPANRSLSRSPTPHSVSSPPPSMDRNQLEPIVGGHRSPRESVNIAPPLPPPPVGYCTVPVGLGDSTLPKPRCNLHAGHSSEVNGGVHMGICPAQPRLRDFDGQSSVSQDTRPASVATDTAVLPEYADLQGVEAFKPPAPPLLPASLRRSPLTPAEFDQFHTPYKSHDSFSTSRTSIDSHSRSRRYKQGDNFIDELEQRIPKYNRAISPARSDSYSSISRNNLLSTHSDSPSDRHRLALLESDVQSDSQARPHLRNNSRSNGALPGPKTRHRSHDSDHSEGSHRRRRRRSHGKHKRPISKPKSLNWEEEFRDRPRVVPYVFVNKTFDEKSSTKQDSSDSGHRRHNERGGWFPRSASAYDQMVPHGDDDSSSSAQSDGENNIWVLRKENRRKSLNKETSV</sequence>
<feature type="compositionally biased region" description="Basic residues" evidence="14">
    <location>
        <begin position="1578"/>
        <end position="1594"/>
    </location>
</feature>
<comment type="subcellular location">
    <subcellularLocation>
        <location evidence="1">Membrane</location>
        <topology evidence="1">Multi-pass membrane protein</topology>
    </subcellularLocation>
</comment>
<dbReference type="InterPro" id="IPR036179">
    <property type="entry name" value="Ig-like_dom_sf"/>
</dbReference>
<dbReference type="Gene3D" id="3.80.10.10">
    <property type="entry name" value="Ribonuclease Inhibitor"/>
    <property type="match status" value="2"/>
</dbReference>
<feature type="domain" description="G-protein coupled receptors family 2 profile 2" evidence="18">
    <location>
        <begin position="760"/>
        <end position="1061"/>
    </location>
</feature>
<keyword evidence="3" id="KW-0433">Leucine-rich repeat</keyword>
<evidence type="ECO:0000256" key="12">
    <source>
        <dbReference type="ARBA" id="ARBA00023224"/>
    </source>
</evidence>
<dbReference type="Gene3D" id="1.20.1070.10">
    <property type="entry name" value="Rhodopsin 7-helix transmembrane proteins"/>
    <property type="match status" value="1"/>
</dbReference>
<keyword evidence="11 21" id="KW-0675">Receptor</keyword>
<evidence type="ECO:0000256" key="5">
    <source>
        <dbReference type="ARBA" id="ARBA00022729"/>
    </source>
</evidence>
<feature type="domain" description="Ig-like" evidence="19">
    <location>
        <begin position="224"/>
        <end position="316"/>
    </location>
</feature>
<feature type="transmembrane region" description="Helical" evidence="15">
    <location>
        <begin position="1040"/>
        <end position="1060"/>
    </location>
</feature>
<evidence type="ECO:0000256" key="10">
    <source>
        <dbReference type="ARBA" id="ARBA00023157"/>
    </source>
</evidence>
<evidence type="ECO:0000256" key="2">
    <source>
        <dbReference type="ARBA" id="ARBA00007343"/>
    </source>
</evidence>
<feature type="signal peptide" evidence="16">
    <location>
        <begin position="1"/>
        <end position="19"/>
    </location>
</feature>
<feature type="compositionally biased region" description="Polar residues" evidence="14">
    <location>
        <begin position="1464"/>
        <end position="1473"/>
    </location>
</feature>
<feature type="compositionally biased region" description="Basic and acidic residues" evidence="14">
    <location>
        <begin position="1623"/>
        <end position="1635"/>
    </location>
</feature>
<dbReference type="SUPFAM" id="SSF52058">
    <property type="entry name" value="L domain-like"/>
    <property type="match status" value="1"/>
</dbReference>
<feature type="transmembrane region" description="Helical" evidence="15">
    <location>
        <begin position="881"/>
        <end position="905"/>
    </location>
</feature>
<dbReference type="PROSITE" id="PS51257">
    <property type="entry name" value="PROKAR_LIPOPROTEIN"/>
    <property type="match status" value="1"/>
</dbReference>
<dbReference type="GO" id="GO:0004930">
    <property type="term" value="F:G protein-coupled receptor activity"/>
    <property type="evidence" value="ECO:0007669"/>
    <property type="project" value="UniProtKB-KW"/>
</dbReference>
<dbReference type="Pfam" id="PF01825">
    <property type="entry name" value="GPS"/>
    <property type="match status" value="1"/>
</dbReference>
<keyword evidence="13" id="KW-0393">Immunoglobulin domain</keyword>
<dbReference type="InterPro" id="IPR001611">
    <property type="entry name" value="Leu-rich_rpt"/>
</dbReference>
<evidence type="ECO:0000256" key="1">
    <source>
        <dbReference type="ARBA" id="ARBA00004141"/>
    </source>
</evidence>
<dbReference type="GO" id="GO:0007166">
    <property type="term" value="P:cell surface receptor signaling pathway"/>
    <property type="evidence" value="ECO:0007669"/>
    <property type="project" value="InterPro"/>
</dbReference>
<dbReference type="Pfam" id="PF26588">
    <property type="entry name" value="GAIN_ADGRA3"/>
    <property type="match status" value="1"/>
</dbReference>
<evidence type="ECO:0000259" key="19">
    <source>
        <dbReference type="PROSITE" id="PS50835"/>
    </source>
</evidence>
<dbReference type="Pfam" id="PF13855">
    <property type="entry name" value="LRR_8"/>
    <property type="match status" value="1"/>
</dbReference>
<dbReference type="PROSITE" id="PS50835">
    <property type="entry name" value="IG_LIKE"/>
    <property type="match status" value="1"/>
</dbReference>
<evidence type="ECO:0000313" key="21">
    <source>
        <dbReference type="RefSeq" id="XP_013403690.1"/>
    </source>
</evidence>
<feature type="compositionally biased region" description="Polar residues" evidence="14">
    <location>
        <begin position="1271"/>
        <end position="1283"/>
    </location>
</feature>
<dbReference type="Proteomes" id="UP000085678">
    <property type="component" value="Unplaced"/>
</dbReference>
<evidence type="ECO:0000256" key="3">
    <source>
        <dbReference type="ARBA" id="ARBA00022614"/>
    </source>
</evidence>
<evidence type="ECO:0000256" key="4">
    <source>
        <dbReference type="ARBA" id="ARBA00022692"/>
    </source>
</evidence>
<dbReference type="InterPro" id="IPR003591">
    <property type="entry name" value="Leu-rich_rpt_typical-subtyp"/>
</dbReference>
<evidence type="ECO:0000256" key="6">
    <source>
        <dbReference type="ARBA" id="ARBA00022737"/>
    </source>
</evidence>
<evidence type="ECO:0000313" key="20">
    <source>
        <dbReference type="Proteomes" id="UP000085678"/>
    </source>
</evidence>
<dbReference type="InterPro" id="IPR036445">
    <property type="entry name" value="GPCR_2_extracell_dom_sf"/>
</dbReference>
<dbReference type="InterPro" id="IPR000483">
    <property type="entry name" value="Cys-rich_flank_reg_C"/>
</dbReference>
<keyword evidence="6" id="KW-0677">Repeat</keyword>
<dbReference type="InterPro" id="IPR051963">
    <property type="entry name" value="Adhesion_GPCR_A"/>
</dbReference>
<organism evidence="20 21">
    <name type="scientific">Lingula anatina</name>
    <name type="common">Brachiopod</name>
    <name type="synonym">Lingula unguis</name>
    <dbReference type="NCBI Taxonomy" id="7574"/>
    <lineage>
        <taxon>Eukaryota</taxon>
        <taxon>Metazoa</taxon>
        <taxon>Spiralia</taxon>
        <taxon>Lophotrochozoa</taxon>
        <taxon>Brachiopoda</taxon>
        <taxon>Linguliformea</taxon>
        <taxon>Lingulata</taxon>
        <taxon>Lingulida</taxon>
        <taxon>Linguloidea</taxon>
        <taxon>Lingulidae</taxon>
        <taxon>Lingula</taxon>
    </lineage>
</organism>
<dbReference type="PROSITE" id="PS50221">
    <property type="entry name" value="GAIN_B"/>
    <property type="match status" value="1"/>
</dbReference>
<dbReference type="PANTHER" id="PTHR45930">
    <property type="entry name" value="G-PROTEIN COUPLED RECEPTOR 124-LIKE PROTEIN"/>
    <property type="match status" value="1"/>
</dbReference>
<dbReference type="OrthoDB" id="10031018at2759"/>
<evidence type="ECO:0000256" key="13">
    <source>
        <dbReference type="ARBA" id="ARBA00023319"/>
    </source>
</evidence>
<dbReference type="InterPro" id="IPR013783">
    <property type="entry name" value="Ig-like_fold"/>
</dbReference>
<evidence type="ECO:0000259" key="18">
    <source>
        <dbReference type="PROSITE" id="PS50261"/>
    </source>
</evidence>
<dbReference type="Gene3D" id="2.60.220.50">
    <property type="match status" value="1"/>
</dbReference>
<dbReference type="InterPro" id="IPR007110">
    <property type="entry name" value="Ig-like_dom"/>
</dbReference>